<dbReference type="AlphaFoldDB" id="A0A2P8D520"/>
<comment type="caution">
    <text evidence="1">The sequence shown here is derived from an EMBL/GenBank/DDBJ whole genome shotgun (WGS) entry which is preliminary data.</text>
</comment>
<reference evidence="1 2" key="1">
    <citation type="submission" date="2018-03" db="EMBL/GenBank/DDBJ databases">
        <title>Genomic Encyclopedia of Archaeal and Bacterial Type Strains, Phase II (KMG-II): from individual species to whole genera.</title>
        <authorList>
            <person name="Goeker M."/>
        </authorList>
    </citation>
    <scope>NUCLEOTIDE SEQUENCE [LARGE SCALE GENOMIC DNA]</scope>
    <source>
        <strain evidence="1 2">DSM 45312</strain>
    </source>
</reference>
<organism evidence="1 2">
    <name type="scientific">Murinocardiopsis flavida</name>
    <dbReference type="NCBI Taxonomy" id="645275"/>
    <lineage>
        <taxon>Bacteria</taxon>
        <taxon>Bacillati</taxon>
        <taxon>Actinomycetota</taxon>
        <taxon>Actinomycetes</taxon>
        <taxon>Streptosporangiales</taxon>
        <taxon>Nocardiopsidaceae</taxon>
        <taxon>Murinocardiopsis</taxon>
    </lineage>
</organism>
<gene>
    <name evidence="1" type="ORF">CLV63_11875</name>
</gene>
<dbReference type="EMBL" id="PYGA01000018">
    <property type="protein sequence ID" value="PSK92316.1"/>
    <property type="molecule type" value="Genomic_DNA"/>
</dbReference>
<protein>
    <submittedName>
        <fullName evidence="1">Uncharacterized protein</fullName>
    </submittedName>
</protein>
<dbReference type="RefSeq" id="WP_106585321.1">
    <property type="nucleotide sequence ID" value="NZ_PYGA01000018.1"/>
</dbReference>
<evidence type="ECO:0000313" key="1">
    <source>
        <dbReference type="EMBL" id="PSK92316.1"/>
    </source>
</evidence>
<dbReference type="Proteomes" id="UP000240542">
    <property type="component" value="Unassembled WGS sequence"/>
</dbReference>
<evidence type="ECO:0000313" key="2">
    <source>
        <dbReference type="Proteomes" id="UP000240542"/>
    </source>
</evidence>
<dbReference type="OrthoDB" id="5146724at2"/>
<keyword evidence="2" id="KW-1185">Reference proteome</keyword>
<proteinExistence type="predicted"/>
<sequence>MILRIPPTLVLVLTALLLTASARPAVRGSPEEVDGFVLTHLPHGIGTGVADFRTEWGGVAFASRVWERRLPDGGHRVDAKVNVMRGERLRDLASLRAFLAEYHEHDPDDWHLVAFEHPEGHGLRTSGFVFWLVRPGTAVSIRLDPERFGAAELTRTALGTKSAG</sequence>
<accession>A0A2P8D520</accession>
<name>A0A2P8D520_9ACTN</name>